<evidence type="ECO:0000313" key="2">
    <source>
        <dbReference type="Proteomes" id="UP000076630"/>
    </source>
</evidence>
<dbReference type="OrthoDB" id="711883at2"/>
<reference evidence="1 2" key="1">
    <citation type="submission" date="2016-01" db="EMBL/GenBank/DDBJ databases">
        <title>Whole genome sequencing of Myroides marinus L41.</title>
        <authorList>
            <person name="Hong K.W."/>
        </authorList>
    </citation>
    <scope>NUCLEOTIDE SEQUENCE [LARGE SCALE GENOMIC DNA]</scope>
    <source>
        <strain evidence="1 2">L41</strain>
    </source>
</reference>
<protein>
    <submittedName>
        <fullName evidence="1">Uncharacterized protein</fullName>
    </submittedName>
</protein>
<evidence type="ECO:0000313" key="1">
    <source>
        <dbReference type="EMBL" id="KZE81009.1"/>
    </source>
</evidence>
<organism evidence="1 2">
    <name type="scientific">Myroides marinus</name>
    <dbReference type="NCBI Taxonomy" id="703342"/>
    <lineage>
        <taxon>Bacteria</taxon>
        <taxon>Pseudomonadati</taxon>
        <taxon>Bacteroidota</taxon>
        <taxon>Flavobacteriia</taxon>
        <taxon>Flavobacteriales</taxon>
        <taxon>Flavobacteriaceae</taxon>
        <taxon>Myroides</taxon>
    </lineage>
</organism>
<name>A0A161S7B6_9FLAO</name>
<dbReference type="Proteomes" id="UP000076630">
    <property type="component" value="Unassembled WGS sequence"/>
</dbReference>
<dbReference type="RefSeq" id="WP_038986786.1">
    <property type="nucleotide sequence ID" value="NZ_JWJO01000031.1"/>
</dbReference>
<accession>A0A161S7B6</accession>
<dbReference type="AlphaFoldDB" id="A0A161S7B6"/>
<comment type="caution">
    <text evidence="1">The sequence shown here is derived from an EMBL/GenBank/DDBJ whole genome shotgun (WGS) entry which is preliminary data.</text>
</comment>
<dbReference type="EMBL" id="LQNU01000054">
    <property type="protein sequence ID" value="KZE81009.1"/>
    <property type="molecule type" value="Genomic_DNA"/>
</dbReference>
<sequence length="74" mass="8461">MKIVVIYSWVEGFKKVSFTKWQVEVLGMSLSHAKSNTDAILDGIEVIIEIEDAFLLEQFVSRLNDIGVVYRINN</sequence>
<proteinExistence type="predicted"/>
<keyword evidence="2" id="KW-1185">Reference proteome</keyword>
<gene>
    <name evidence="1" type="ORF">AV926_09560</name>
</gene>